<reference evidence="1" key="1">
    <citation type="journal article" date="2014" name="Front. Microbiol.">
        <title>High frequency of phylogenetically diverse reductive dehalogenase-homologous genes in deep subseafloor sedimentary metagenomes.</title>
        <authorList>
            <person name="Kawai M."/>
            <person name="Futagami T."/>
            <person name="Toyoda A."/>
            <person name="Takaki Y."/>
            <person name="Nishi S."/>
            <person name="Hori S."/>
            <person name="Arai W."/>
            <person name="Tsubouchi T."/>
            <person name="Morono Y."/>
            <person name="Uchiyama I."/>
            <person name="Ito T."/>
            <person name="Fujiyama A."/>
            <person name="Inagaki F."/>
            <person name="Takami H."/>
        </authorList>
    </citation>
    <scope>NUCLEOTIDE SEQUENCE</scope>
    <source>
        <strain evidence="1">Expedition CK06-06</strain>
    </source>
</reference>
<dbReference type="Pfam" id="PF19879">
    <property type="entry name" value="DUF6352"/>
    <property type="match status" value="1"/>
</dbReference>
<feature type="non-terminal residue" evidence="1">
    <location>
        <position position="1"/>
    </location>
</feature>
<accession>X0S7C0</accession>
<dbReference type="EMBL" id="BARS01002722">
    <property type="protein sequence ID" value="GAF71837.1"/>
    <property type="molecule type" value="Genomic_DNA"/>
</dbReference>
<name>X0S7C0_9ZZZZ</name>
<sequence length="123" mass="14418">FRFTQPALDAFARVLEAWMAHFLNLKVRVEPRQSIKDEHWRWHIGLDKESTRILNTLYEGKELPDGDGELLIALFRMWVEDDNVLIESMRGKPIYLGLAMTDKKIVRMKPQNLLTNMPLPKEA</sequence>
<dbReference type="AlphaFoldDB" id="X0S7C0"/>
<proteinExistence type="predicted"/>
<dbReference type="InterPro" id="IPR045932">
    <property type="entry name" value="DUF6352"/>
</dbReference>
<evidence type="ECO:0000313" key="1">
    <source>
        <dbReference type="EMBL" id="GAF71837.1"/>
    </source>
</evidence>
<protein>
    <submittedName>
        <fullName evidence="1">Uncharacterized protein</fullName>
    </submittedName>
</protein>
<gene>
    <name evidence="1" type="ORF">S01H1_05223</name>
</gene>
<comment type="caution">
    <text evidence="1">The sequence shown here is derived from an EMBL/GenBank/DDBJ whole genome shotgun (WGS) entry which is preliminary data.</text>
</comment>
<organism evidence="1">
    <name type="scientific">marine sediment metagenome</name>
    <dbReference type="NCBI Taxonomy" id="412755"/>
    <lineage>
        <taxon>unclassified sequences</taxon>
        <taxon>metagenomes</taxon>
        <taxon>ecological metagenomes</taxon>
    </lineage>
</organism>